<evidence type="ECO:0000256" key="1">
    <source>
        <dbReference type="SAM" id="MobiDB-lite"/>
    </source>
</evidence>
<gene>
    <name evidence="2" type="ORF">J8273_0614</name>
</gene>
<accession>A0A8J6BBS3</accession>
<feature type="region of interest" description="Disordered" evidence="1">
    <location>
        <begin position="1"/>
        <end position="41"/>
    </location>
</feature>
<dbReference type="EMBL" id="JAHDYR010000001">
    <property type="protein sequence ID" value="KAG9397484.1"/>
    <property type="molecule type" value="Genomic_DNA"/>
</dbReference>
<organism evidence="2 3">
    <name type="scientific">Carpediemonas membranifera</name>
    <dbReference type="NCBI Taxonomy" id="201153"/>
    <lineage>
        <taxon>Eukaryota</taxon>
        <taxon>Metamonada</taxon>
        <taxon>Carpediemonas-like organisms</taxon>
        <taxon>Carpediemonas</taxon>
    </lineage>
</organism>
<dbReference type="AlphaFoldDB" id="A0A8J6BBS3"/>
<evidence type="ECO:0000313" key="2">
    <source>
        <dbReference type="EMBL" id="KAG9397484.1"/>
    </source>
</evidence>
<evidence type="ECO:0000313" key="3">
    <source>
        <dbReference type="Proteomes" id="UP000717585"/>
    </source>
</evidence>
<dbReference type="Proteomes" id="UP000717585">
    <property type="component" value="Unassembled WGS sequence"/>
</dbReference>
<comment type="caution">
    <text evidence="2">The sequence shown here is derived from an EMBL/GenBank/DDBJ whole genome shotgun (WGS) entry which is preliminary data.</text>
</comment>
<name>A0A8J6BBS3_9EUKA</name>
<proteinExistence type="predicted"/>
<sequence>MHEPHSHPSHSGPPRPPSEVTGRHVSFVVPSSPPPAARIPRQIPQSPMVGIYSLQTDAVLDPTPRPHVPSSHMTKASMVAMLRHHMSAPPPAPPVDDVEDLIRHTPSRTQARVTVLGNIAQHQLPMSSFTEWSLFQSLIGAAIELPDGWVRGTGIYYMDATHLQAFRYVDRKEVSELPVHVVFGKTEPNSVTGVDSDCESVLVTKKSPNELLIAEMEALFDSVTPFTPQKDQAPLWSKYITLARYIGGYKGINPLPFLERRFQCLWLTKRGFTDIVDRQLKNEDTIDEVLGRGPIDTRPKVSEMPSLNPQDAGAPLHMDRLLGELFSIIGEASSPAAALLQQHGDDTAIPSPPRLREPSRIAHTGPMVMVNNPLYQTLPRMYYLPSSAPWFGSTVVPLPFTPPSPTIADDPLDLPEICFPTVMGELASMPAYALPRLGYRH</sequence>
<keyword evidence="3" id="KW-1185">Reference proteome</keyword>
<reference evidence="2" key="1">
    <citation type="submission" date="2021-05" db="EMBL/GenBank/DDBJ databases">
        <title>A free-living protist that lacks canonical eukaryotic 1 DNA replication and segregation systems.</title>
        <authorList>
            <person name="Salas-Leiva D.E."/>
            <person name="Tromer E.C."/>
            <person name="Curtis B.A."/>
            <person name="Jerlstrom-Hultqvist J."/>
            <person name="Kolisko M."/>
            <person name="Yi Z."/>
            <person name="Salas-Leiva J.S."/>
            <person name="Gallot-Lavallee L."/>
            <person name="Kops G.J.P.L."/>
            <person name="Archibald J.M."/>
            <person name="Simpson A.G.B."/>
            <person name="Roger A.J."/>
        </authorList>
    </citation>
    <scope>NUCLEOTIDE SEQUENCE</scope>
    <source>
        <strain evidence="2">BICM</strain>
    </source>
</reference>
<protein>
    <submittedName>
        <fullName evidence="2">Uncharacterized protein</fullName>
    </submittedName>
</protein>